<accession>A0A9N8PBK2</accession>
<dbReference type="EMBL" id="CAIJEO010000003">
    <property type="protein sequence ID" value="CAD0088346.1"/>
    <property type="molecule type" value="Genomic_DNA"/>
</dbReference>
<dbReference type="OrthoDB" id="3865196at2759"/>
<evidence type="ECO:0000313" key="3">
    <source>
        <dbReference type="Proteomes" id="UP000714618"/>
    </source>
</evidence>
<comment type="caution">
    <text evidence="2">The sequence shown here is derived from an EMBL/GenBank/DDBJ whole genome shotgun (WGS) entry which is preliminary data.</text>
</comment>
<dbReference type="AlphaFoldDB" id="A0A9N8PBK2"/>
<protein>
    <submittedName>
        <fullName evidence="2">Uncharacterized protein</fullName>
    </submittedName>
</protein>
<evidence type="ECO:0000256" key="1">
    <source>
        <dbReference type="SAM" id="MobiDB-lite"/>
    </source>
</evidence>
<sequence>MSSPKQSSAEKKGKVRETCRRGPEDGFPFITQRVTKPLEEPVVVRRGPRPAGPHRAIKKVAAESERNAVPVGDTTERNTSKQVAATQTSAKNPPAVSASDSKSSSLVSDSARGQHHTKDNSRMIKPAGEPETLSTTMPGYADSDDGGVGLPQHITTKNDRDTARSVATQITSDSTGFASGTPENVPKHDGGQLSAAADNMGARGVTDEGDELARIFAKLDALNRSRRGR</sequence>
<feature type="compositionally biased region" description="Polar residues" evidence="1">
    <location>
        <begin position="80"/>
        <end position="91"/>
    </location>
</feature>
<evidence type="ECO:0000313" key="2">
    <source>
        <dbReference type="EMBL" id="CAD0088346.1"/>
    </source>
</evidence>
<reference evidence="2" key="1">
    <citation type="submission" date="2020-06" db="EMBL/GenBank/DDBJ databases">
        <authorList>
            <person name="Onetto C."/>
        </authorList>
    </citation>
    <scope>NUCLEOTIDE SEQUENCE</scope>
</reference>
<name>A0A9N8PBK2_9PEZI</name>
<feature type="compositionally biased region" description="Basic and acidic residues" evidence="1">
    <location>
        <begin position="8"/>
        <end position="24"/>
    </location>
</feature>
<feature type="region of interest" description="Disordered" evidence="1">
    <location>
        <begin position="1"/>
        <end position="164"/>
    </location>
</feature>
<organism evidence="2 3">
    <name type="scientific">Aureobasidium mustum</name>
    <dbReference type="NCBI Taxonomy" id="2773714"/>
    <lineage>
        <taxon>Eukaryota</taxon>
        <taxon>Fungi</taxon>
        <taxon>Dikarya</taxon>
        <taxon>Ascomycota</taxon>
        <taxon>Pezizomycotina</taxon>
        <taxon>Dothideomycetes</taxon>
        <taxon>Dothideomycetidae</taxon>
        <taxon>Dothideales</taxon>
        <taxon>Saccotheciaceae</taxon>
        <taxon>Aureobasidium</taxon>
    </lineage>
</organism>
<proteinExistence type="predicted"/>
<feature type="compositionally biased region" description="Low complexity" evidence="1">
    <location>
        <begin position="95"/>
        <end position="111"/>
    </location>
</feature>
<dbReference type="Proteomes" id="UP000714618">
    <property type="component" value="Unassembled WGS sequence"/>
</dbReference>
<keyword evidence="3" id="KW-1185">Reference proteome</keyword>
<gene>
    <name evidence="2" type="ORF">AWRI4233_LOCUS1629</name>
</gene>